<keyword evidence="2" id="KW-1185">Reference proteome</keyword>
<dbReference type="EMBL" id="CP108090">
    <property type="protein sequence ID" value="WUQ17075.1"/>
    <property type="molecule type" value="Genomic_DNA"/>
</dbReference>
<proteinExistence type="predicted"/>
<dbReference type="RefSeq" id="WP_328965307.1">
    <property type="nucleotide sequence ID" value="NZ_CP108090.1"/>
</dbReference>
<reference evidence="1" key="1">
    <citation type="submission" date="2022-10" db="EMBL/GenBank/DDBJ databases">
        <title>The complete genomes of actinobacterial strains from the NBC collection.</title>
        <authorList>
            <person name="Joergensen T.S."/>
            <person name="Alvarez Arevalo M."/>
            <person name="Sterndorff E.B."/>
            <person name="Faurdal D."/>
            <person name="Vuksanovic O."/>
            <person name="Mourched A.-S."/>
            <person name="Charusanti P."/>
            <person name="Shaw S."/>
            <person name="Blin K."/>
            <person name="Weber T."/>
        </authorList>
    </citation>
    <scope>NUCLEOTIDE SEQUENCE</scope>
    <source>
        <strain evidence="1">NBC_00248</strain>
    </source>
</reference>
<evidence type="ECO:0000313" key="2">
    <source>
        <dbReference type="Proteomes" id="UP001432039"/>
    </source>
</evidence>
<protein>
    <recommendedName>
        <fullName evidence="3">Lipoprotein</fullName>
    </recommendedName>
</protein>
<accession>A0ABZ1TMK6</accession>
<organism evidence="1 2">
    <name type="scientific">Streptomyces virginiae</name>
    <name type="common">Streptomyces cinnamonensis</name>
    <dbReference type="NCBI Taxonomy" id="1961"/>
    <lineage>
        <taxon>Bacteria</taxon>
        <taxon>Bacillati</taxon>
        <taxon>Actinomycetota</taxon>
        <taxon>Actinomycetes</taxon>
        <taxon>Kitasatosporales</taxon>
        <taxon>Streptomycetaceae</taxon>
        <taxon>Streptomyces</taxon>
    </lineage>
</organism>
<sequence length="215" mass="22598">MHTAHRLIAAVALTGTAAFGLTGCLPSEPFPGRPGSRVLNDSVTALRGASTFTVSGTSSSQGVPTQVNLSISGTGECKGTLSARSGGNIEVVRTRDHTFLRGDEAFVLAWTQDVPEEQAGRARKEMSGRWMRVEASDPSMKGLTSLCDRDGLLRDMYSIPDAEKGALTEIDGQEAVTVNTVQGVFLVATKGEPFLLKATTSGPNAIDLAFTGSRP</sequence>
<evidence type="ECO:0008006" key="3">
    <source>
        <dbReference type="Google" id="ProtNLM"/>
    </source>
</evidence>
<evidence type="ECO:0000313" key="1">
    <source>
        <dbReference type="EMBL" id="WUQ17075.1"/>
    </source>
</evidence>
<name>A0ABZ1TMK6_STRVG</name>
<dbReference type="Proteomes" id="UP001432039">
    <property type="component" value="Chromosome"/>
</dbReference>
<gene>
    <name evidence="1" type="ORF">OG517_39850</name>
</gene>
<dbReference type="PROSITE" id="PS51257">
    <property type="entry name" value="PROKAR_LIPOPROTEIN"/>
    <property type="match status" value="1"/>
</dbReference>